<dbReference type="SUPFAM" id="SSF50370">
    <property type="entry name" value="Ricin B-like lectins"/>
    <property type="match status" value="1"/>
</dbReference>
<keyword evidence="1" id="KW-0732">Signal</keyword>
<dbReference type="InterPro" id="IPR000772">
    <property type="entry name" value="Ricin_B_lectin"/>
</dbReference>
<keyword evidence="4" id="KW-1185">Reference proteome</keyword>
<dbReference type="PROSITE" id="PS51257">
    <property type="entry name" value="PROKAR_LIPOPROTEIN"/>
    <property type="match status" value="1"/>
</dbReference>
<dbReference type="EMBL" id="QKTW01000003">
    <property type="protein sequence ID" value="PZF74577.1"/>
    <property type="molecule type" value="Genomic_DNA"/>
</dbReference>
<dbReference type="OrthoDB" id="631492at2"/>
<dbReference type="Gene3D" id="2.80.10.50">
    <property type="match status" value="1"/>
</dbReference>
<dbReference type="Proteomes" id="UP000248745">
    <property type="component" value="Unassembled WGS sequence"/>
</dbReference>
<dbReference type="RefSeq" id="WP_110997417.1">
    <property type="nucleotide sequence ID" value="NZ_QKTW01000003.1"/>
</dbReference>
<dbReference type="AlphaFoldDB" id="A0A2W2BF94"/>
<comment type="caution">
    <text evidence="3">The sequence shown here is derived from an EMBL/GenBank/DDBJ whole genome shotgun (WGS) entry which is preliminary data.</text>
</comment>
<feature type="signal peptide" evidence="1">
    <location>
        <begin position="1"/>
        <end position="24"/>
    </location>
</feature>
<evidence type="ECO:0000313" key="4">
    <source>
        <dbReference type="Proteomes" id="UP000248745"/>
    </source>
</evidence>
<evidence type="ECO:0000259" key="2">
    <source>
        <dbReference type="Pfam" id="PF14200"/>
    </source>
</evidence>
<sequence>MRKQKNLLKIALLASISLSIVSCNKGDRMATDSQVKNPKNVKGATARVGATTGISVLPQSGVQDQYYIVSKVSNRALTNPGSIGVQMLQTELVSPGTVPSSNADLTIAYYGNVTNPANFDPGSYTAYRIQWGSMNPNTLTNSFWDVLSSWQDGSSAVVWSRIDQDSQLFVFQRTGAADSSVYIRNLFSGKYLQIRGTQDVNITSGAVVEQWSYSGNPNQKFFINVR</sequence>
<organism evidence="3 4">
    <name type="scientific">Taibaiella soli</name>
    <dbReference type="NCBI Taxonomy" id="1649169"/>
    <lineage>
        <taxon>Bacteria</taxon>
        <taxon>Pseudomonadati</taxon>
        <taxon>Bacteroidota</taxon>
        <taxon>Chitinophagia</taxon>
        <taxon>Chitinophagales</taxon>
        <taxon>Chitinophagaceae</taxon>
        <taxon>Taibaiella</taxon>
    </lineage>
</organism>
<proteinExistence type="predicted"/>
<dbReference type="CDD" id="cd00161">
    <property type="entry name" value="beta-trefoil_Ricin-like"/>
    <property type="match status" value="1"/>
</dbReference>
<accession>A0A2W2BF94</accession>
<feature type="chain" id="PRO_5016162958" description="Ricin B lectin domain-containing protein" evidence="1">
    <location>
        <begin position="25"/>
        <end position="226"/>
    </location>
</feature>
<reference evidence="3 4" key="1">
    <citation type="submission" date="2018-06" db="EMBL/GenBank/DDBJ databases">
        <title>Mucibacter soli gen. nov., sp. nov., a new member of the family Chitinophagaceae producing mucin.</title>
        <authorList>
            <person name="Kim M.-K."/>
            <person name="Park S."/>
            <person name="Kim T.-S."/>
            <person name="Joung Y."/>
            <person name="Han J.-H."/>
            <person name="Kim S.B."/>
        </authorList>
    </citation>
    <scope>NUCLEOTIDE SEQUENCE [LARGE SCALE GENOMIC DNA]</scope>
    <source>
        <strain evidence="3 4">R1-15</strain>
    </source>
</reference>
<protein>
    <recommendedName>
        <fullName evidence="2">Ricin B lectin domain-containing protein</fullName>
    </recommendedName>
</protein>
<name>A0A2W2BF94_9BACT</name>
<gene>
    <name evidence="3" type="ORF">DN068_03090</name>
</gene>
<dbReference type="Pfam" id="PF14200">
    <property type="entry name" value="RicinB_lectin_2"/>
    <property type="match status" value="1"/>
</dbReference>
<evidence type="ECO:0000313" key="3">
    <source>
        <dbReference type="EMBL" id="PZF74577.1"/>
    </source>
</evidence>
<evidence type="ECO:0000256" key="1">
    <source>
        <dbReference type="SAM" id="SignalP"/>
    </source>
</evidence>
<feature type="domain" description="Ricin B lectin" evidence="2">
    <location>
        <begin position="166"/>
        <end position="223"/>
    </location>
</feature>
<dbReference type="InterPro" id="IPR035992">
    <property type="entry name" value="Ricin_B-like_lectins"/>
</dbReference>